<feature type="domain" description="TF-B3" evidence="7">
    <location>
        <begin position="353"/>
        <end position="446"/>
    </location>
</feature>
<feature type="compositionally biased region" description="Basic and acidic residues" evidence="6">
    <location>
        <begin position="124"/>
        <end position="134"/>
    </location>
</feature>
<dbReference type="PANTHER" id="PTHR31391:SF162">
    <property type="entry name" value="B3 DOMAIN-CONTAINING PROTEIN"/>
    <property type="match status" value="1"/>
</dbReference>
<feature type="compositionally biased region" description="Basic residues" evidence="6">
    <location>
        <begin position="173"/>
        <end position="182"/>
    </location>
</feature>
<evidence type="ECO:0000256" key="4">
    <source>
        <dbReference type="ARBA" id="ARBA00023163"/>
    </source>
</evidence>
<evidence type="ECO:0000256" key="5">
    <source>
        <dbReference type="ARBA" id="ARBA00023242"/>
    </source>
</evidence>
<reference evidence="9" key="1">
    <citation type="submission" date="2024-06" db="EMBL/GenBank/DDBJ databases">
        <authorList>
            <person name="Ryan C."/>
        </authorList>
    </citation>
    <scope>NUCLEOTIDE SEQUENCE [LARGE SCALE GENOMIC DNA]</scope>
</reference>
<dbReference type="GO" id="GO:0005634">
    <property type="term" value="C:nucleus"/>
    <property type="evidence" value="ECO:0007669"/>
    <property type="project" value="UniProtKB-SubCell"/>
</dbReference>
<feature type="compositionally biased region" description="Basic and acidic residues" evidence="6">
    <location>
        <begin position="146"/>
        <end position="172"/>
    </location>
</feature>
<feature type="region of interest" description="Disordered" evidence="6">
    <location>
        <begin position="461"/>
        <end position="493"/>
    </location>
</feature>
<evidence type="ECO:0000256" key="1">
    <source>
        <dbReference type="ARBA" id="ARBA00004123"/>
    </source>
</evidence>
<organism evidence="8 9">
    <name type="scientific">Urochloa decumbens</name>
    <dbReference type="NCBI Taxonomy" id="240449"/>
    <lineage>
        <taxon>Eukaryota</taxon>
        <taxon>Viridiplantae</taxon>
        <taxon>Streptophyta</taxon>
        <taxon>Embryophyta</taxon>
        <taxon>Tracheophyta</taxon>
        <taxon>Spermatophyta</taxon>
        <taxon>Magnoliopsida</taxon>
        <taxon>Liliopsida</taxon>
        <taxon>Poales</taxon>
        <taxon>Poaceae</taxon>
        <taxon>PACMAD clade</taxon>
        <taxon>Panicoideae</taxon>
        <taxon>Panicodae</taxon>
        <taxon>Paniceae</taxon>
        <taxon>Melinidinae</taxon>
        <taxon>Urochloa</taxon>
    </lineage>
</organism>
<dbReference type="Proteomes" id="UP001497457">
    <property type="component" value="Chromosome 2b"/>
</dbReference>
<gene>
    <name evidence="8" type="ORF">URODEC1_LOCUS49013</name>
</gene>
<feature type="region of interest" description="Disordered" evidence="6">
    <location>
        <begin position="1"/>
        <end position="78"/>
    </location>
</feature>
<evidence type="ECO:0000313" key="8">
    <source>
        <dbReference type="EMBL" id="CAL4968418.1"/>
    </source>
</evidence>
<reference evidence="8 9" key="2">
    <citation type="submission" date="2024-10" db="EMBL/GenBank/DDBJ databases">
        <authorList>
            <person name="Ryan C."/>
        </authorList>
    </citation>
    <scope>NUCLEOTIDE SEQUENCE [LARGE SCALE GENOMIC DNA]</scope>
</reference>
<keyword evidence="3" id="KW-0238">DNA-binding</keyword>
<evidence type="ECO:0000256" key="6">
    <source>
        <dbReference type="SAM" id="MobiDB-lite"/>
    </source>
</evidence>
<dbReference type="SUPFAM" id="SSF101936">
    <property type="entry name" value="DNA-binding pseudobarrel domain"/>
    <property type="match status" value="2"/>
</dbReference>
<dbReference type="SMART" id="SM01019">
    <property type="entry name" value="B3"/>
    <property type="match status" value="1"/>
</dbReference>
<dbReference type="AlphaFoldDB" id="A0ABC9A1E6"/>
<feature type="domain" description="TF-B3" evidence="7">
    <location>
        <begin position="997"/>
        <end position="1061"/>
    </location>
</feature>
<dbReference type="InterPro" id="IPR015300">
    <property type="entry name" value="DNA-bd_pseudobarrel_sf"/>
</dbReference>
<evidence type="ECO:0000259" key="7">
    <source>
        <dbReference type="PROSITE" id="PS50863"/>
    </source>
</evidence>
<feature type="compositionally biased region" description="Basic and acidic residues" evidence="6">
    <location>
        <begin position="54"/>
        <end position="63"/>
    </location>
</feature>
<dbReference type="CDD" id="cd10017">
    <property type="entry name" value="B3_DNA"/>
    <property type="match status" value="2"/>
</dbReference>
<evidence type="ECO:0000256" key="3">
    <source>
        <dbReference type="ARBA" id="ARBA00023125"/>
    </source>
</evidence>
<dbReference type="Pfam" id="PF02362">
    <property type="entry name" value="B3"/>
    <property type="match status" value="1"/>
</dbReference>
<keyword evidence="5" id="KW-0539">Nucleus</keyword>
<dbReference type="GO" id="GO:0003677">
    <property type="term" value="F:DNA binding"/>
    <property type="evidence" value="ECO:0007669"/>
    <property type="project" value="UniProtKB-KW"/>
</dbReference>
<evidence type="ECO:0000313" key="9">
    <source>
        <dbReference type="Proteomes" id="UP001497457"/>
    </source>
</evidence>
<dbReference type="PROSITE" id="PS50863">
    <property type="entry name" value="B3"/>
    <property type="match status" value="2"/>
</dbReference>
<evidence type="ECO:0000256" key="2">
    <source>
        <dbReference type="ARBA" id="ARBA00023015"/>
    </source>
</evidence>
<keyword evidence="9" id="KW-1185">Reference proteome</keyword>
<comment type="subcellular location">
    <subcellularLocation>
        <location evidence="1">Nucleus</location>
    </subcellularLocation>
</comment>
<dbReference type="InterPro" id="IPR003340">
    <property type="entry name" value="B3_DNA-bd"/>
</dbReference>
<feature type="compositionally biased region" description="Polar residues" evidence="6">
    <location>
        <begin position="470"/>
        <end position="490"/>
    </location>
</feature>
<keyword evidence="2" id="KW-0805">Transcription regulation</keyword>
<name>A0ABC9A1E6_9POAL</name>
<proteinExistence type="predicted"/>
<dbReference type="Gene3D" id="2.40.330.10">
    <property type="entry name" value="DNA-binding pseudobarrel domain"/>
    <property type="match status" value="2"/>
</dbReference>
<dbReference type="EMBL" id="OZ075112">
    <property type="protein sequence ID" value="CAL4968418.1"/>
    <property type="molecule type" value="Genomic_DNA"/>
</dbReference>
<protein>
    <recommendedName>
        <fullName evidence="7">TF-B3 domain-containing protein</fullName>
    </recommendedName>
</protein>
<dbReference type="PANTHER" id="PTHR31391">
    <property type="entry name" value="B3 DOMAIN-CONTAINING PROTEIN OS11G0197600-RELATED"/>
    <property type="match status" value="1"/>
</dbReference>
<accession>A0ABC9A1E6</accession>
<sequence>MGGAAPDMPYRKRLRSRARDVIQIHSDDDDDEGNKTRGGVNEVKNTKTSTAALLEKRKQKEAGGTRSNKNMMADDLEKEKKTTIWNGYSKVESRKKVSTASLEEVKKEKLCNANNKKKMQICGDEGRNRGDWDHKLKKRKESNTLSEKKSKEQMQKTHKEKMRAADSNERKILSGHKHNRVKKGGEVSPAFIGKEKKGKRLNKTINEDLQSDEDEEEVWNHGRKVKKNGKVATTFSEEAKRKKRPNNTNTEKETAALTPAVKEKRMSPCDSTEMVVLHDKSNGRNVPSNASKEKKKDTSSGSNYKKRKREEPHSLSKKEKRVRCNASDKESLRGEVQEKKICGSGKEKNSHAPFAFFKIMYNYFEEFLLIPPAVAPKLEDLTNCHISLEDSEGRCSKVKLSVMDGYLAFHQGWDAFVSDHFIKQGEFLLFDCIAKKKISVRIFGIDCRERLSFKSTKRVEHGVESGPAPQDNNNGNLISPQCKTKNTSPPRSKKKPLLFILDSETSAHNEDIVNATTSDADSTHHVTINTNKDLERVQSGIGSLPDGECGTKCVSPPCSEVKTSSEVTVTDAALLTHENDLDEDLISKQGINSIPLDSITAVEEHHNHSETNVSQNFCRKYAAPGGFRCLEKWWKGIVNSQAALDGTVLTEPENTRKTGSKFVDGYGSIVLNPGNEYFGSEGNHTCVLPVFTMPVKEPSSADRVSECRHGGTEIDHSINEKGGGASVQIETQGEQLEPMGSIVNSQRNNIPVSANTVVPGEYDAMGLNPVGPEGICAFVKSALTVPVEEPLSPDGISKCGSSRTEINHNVNGKGTIVQLEAEMDKVEQVGSNVCSQSSIVTMHGNHVVTHVAVQHFSKQEGRNSINCAIPDSSLPMKDKILELDGHALRKFSLQFCVPDTTRKWILNCRSSSLLMVLEVFGPEVHADLIVFRPDVHVFSSCLSPSVGRCKTCNSAEIYRGLDVALEFRFNVDNRELPKFLPCALKWKRRCSSIPGATILLKDPMKRQWPVLYHENLVFVGFTAGWKYFVAANNLRPGDLCDITKQPDDDEPMYRVPVYSVLITRQGP</sequence>
<feature type="region of interest" description="Disordered" evidence="6">
    <location>
        <begin position="121"/>
        <end position="331"/>
    </location>
</feature>
<keyword evidence="4" id="KW-0804">Transcription</keyword>
<dbReference type="InterPro" id="IPR044837">
    <property type="entry name" value="REM16-like"/>
</dbReference>
<feature type="compositionally biased region" description="Basic and acidic residues" evidence="6">
    <location>
        <begin position="17"/>
        <end position="26"/>
    </location>
</feature>